<proteinExistence type="predicted"/>
<comment type="subcellular location">
    <subcellularLocation>
        <location evidence="1">Membrane</location>
        <topology evidence="1">Single-pass type I membrane protein</topology>
    </subcellularLocation>
</comment>
<protein>
    <submittedName>
        <fullName evidence="15">Uncharacterized protein LOC100208603</fullName>
    </submittedName>
</protein>
<comment type="catalytic activity">
    <reaction evidence="9">
        <text>O-phospho-L-tyrosyl-[protein] + H2O = L-tyrosyl-[protein] + phosphate</text>
        <dbReference type="Rhea" id="RHEA:10684"/>
        <dbReference type="Rhea" id="RHEA-COMP:10136"/>
        <dbReference type="Rhea" id="RHEA-COMP:20101"/>
        <dbReference type="ChEBI" id="CHEBI:15377"/>
        <dbReference type="ChEBI" id="CHEBI:43474"/>
        <dbReference type="ChEBI" id="CHEBI:46858"/>
        <dbReference type="ChEBI" id="CHEBI:61978"/>
        <dbReference type="EC" id="3.1.3.48"/>
    </reaction>
</comment>
<organism evidence="14 15">
    <name type="scientific">Hydra vulgaris</name>
    <name type="common">Hydra</name>
    <name type="synonym">Hydra attenuata</name>
    <dbReference type="NCBI Taxonomy" id="6087"/>
    <lineage>
        <taxon>Eukaryota</taxon>
        <taxon>Metazoa</taxon>
        <taxon>Cnidaria</taxon>
        <taxon>Hydrozoa</taxon>
        <taxon>Hydroidolina</taxon>
        <taxon>Anthoathecata</taxon>
        <taxon>Aplanulata</taxon>
        <taxon>Hydridae</taxon>
        <taxon>Hydra</taxon>
    </lineage>
</organism>
<keyword evidence="2" id="KW-0812">Transmembrane</keyword>
<name>A0ABM4CZN5_HYDVU</name>
<dbReference type="CDD" id="cd00063">
    <property type="entry name" value="FN3"/>
    <property type="match status" value="2"/>
</dbReference>
<dbReference type="PANTHER" id="PTHR19134:SF449">
    <property type="entry name" value="TYROSINE-PROTEIN PHOSPHATASE 1"/>
    <property type="match status" value="1"/>
</dbReference>
<keyword evidence="5" id="KW-0904">Protein phosphatase</keyword>
<evidence type="ECO:0000256" key="2">
    <source>
        <dbReference type="ARBA" id="ARBA00022692"/>
    </source>
</evidence>
<dbReference type="SMART" id="SM00194">
    <property type="entry name" value="PTPc"/>
    <property type="match status" value="2"/>
</dbReference>
<dbReference type="InterPro" id="IPR016130">
    <property type="entry name" value="Tyr_Pase_AS"/>
</dbReference>
<keyword evidence="4" id="KW-0378">Hydrolase</keyword>
<dbReference type="InterPro" id="IPR000242">
    <property type="entry name" value="PTP_cat"/>
</dbReference>
<feature type="domain" description="Tyrosine specific protein phosphatases" evidence="12">
    <location>
        <begin position="1185"/>
        <end position="1240"/>
    </location>
</feature>
<dbReference type="PROSITE" id="PS50853">
    <property type="entry name" value="FN3"/>
    <property type="match status" value="1"/>
</dbReference>
<feature type="signal peptide" evidence="10">
    <location>
        <begin position="1"/>
        <end position="22"/>
    </location>
</feature>
<evidence type="ECO:0000256" key="10">
    <source>
        <dbReference type="SAM" id="SignalP"/>
    </source>
</evidence>
<evidence type="ECO:0000256" key="1">
    <source>
        <dbReference type="ARBA" id="ARBA00004479"/>
    </source>
</evidence>
<evidence type="ECO:0000259" key="13">
    <source>
        <dbReference type="PROSITE" id="PS50853"/>
    </source>
</evidence>
<dbReference type="GeneID" id="100208603"/>
<dbReference type="Pfam" id="PF23144">
    <property type="entry name" value="Fn3_PTPRU"/>
    <property type="match status" value="1"/>
</dbReference>
<keyword evidence="3 10" id="KW-0732">Signal</keyword>
<accession>A0ABM4CZN5</accession>
<dbReference type="InterPro" id="IPR057598">
    <property type="entry name" value="Fn3_PTPRU"/>
</dbReference>
<evidence type="ECO:0000256" key="8">
    <source>
        <dbReference type="ARBA" id="ARBA00023180"/>
    </source>
</evidence>
<evidence type="ECO:0000256" key="4">
    <source>
        <dbReference type="ARBA" id="ARBA00022801"/>
    </source>
</evidence>
<dbReference type="Proteomes" id="UP001652625">
    <property type="component" value="Chromosome 12"/>
</dbReference>
<evidence type="ECO:0000313" key="15">
    <source>
        <dbReference type="RefSeq" id="XP_065667437.1"/>
    </source>
</evidence>
<dbReference type="InterPro" id="IPR013783">
    <property type="entry name" value="Ig-like_fold"/>
</dbReference>
<dbReference type="PROSITE" id="PS50055">
    <property type="entry name" value="TYR_PHOSPHATASE_PTP"/>
    <property type="match status" value="2"/>
</dbReference>
<dbReference type="InterPro" id="IPR003961">
    <property type="entry name" value="FN3_dom"/>
</dbReference>
<dbReference type="PRINTS" id="PR00700">
    <property type="entry name" value="PRTYPHPHTASE"/>
</dbReference>
<dbReference type="Pfam" id="PF00102">
    <property type="entry name" value="Y_phosphatase"/>
    <property type="match status" value="2"/>
</dbReference>
<dbReference type="InterPro" id="IPR003595">
    <property type="entry name" value="Tyr_Pase_cat"/>
</dbReference>
<dbReference type="PROSITE" id="PS50056">
    <property type="entry name" value="TYR_PHOSPHATASE_2"/>
    <property type="match status" value="2"/>
</dbReference>
<keyword evidence="6" id="KW-1133">Transmembrane helix</keyword>
<gene>
    <name evidence="15" type="primary">LOC100208603</name>
</gene>
<dbReference type="InterPro" id="IPR036116">
    <property type="entry name" value="FN3_sf"/>
</dbReference>
<keyword evidence="7" id="KW-0472">Membrane</keyword>
<evidence type="ECO:0000313" key="14">
    <source>
        <dbReference type="Proteomes" id="UP001652625"/>
    </source>
</evidence>
<feature type="domain" description="Tyrosine-protein phosphatase" evidence="11">
    <location>
        <begin position="1281"/>
        <end position="1528"/>
    </location>
</feature>
<feature type="chain" id="PRO_5047316645" evidence="10">
    <location>
        <begin position="23"/>
        <end position="1537"/>
    </location>
</feature>
<evidence type="ECO:0000259" key="12">
    <source>
        <dbReference type="PROSITE" id="PS50056"/>
    </source>
</evidence>
<evidence type="ECO:0000256" key="7">
    <source>
        <dbReference type="ARBA" id="ARBA00023136"/>
    </source>
</evidence>
<evidence type="ECO:0000256" key="5">
    <source>
        <dbReference type="ARBA" id="ARBA00022912"/>
    </source>
</evidence>
<feature type="domain" description="Fibronectin type-III" evidence="13">
    <location>
        <begin position="258"/>
        <end position="350"/>
    </location>
</feature>
<dbReference type="SUPFAM" id="SSF52799">
    <property type="entry name" value="(Phosphotyrosine protein) phosphatases II"/>
    <property type="match status" value="2"/>
</dbReference>
<feature type="domain" description="Tyrosine specific protein phosphatases" evidence="12">
    <location>
        <begin position="1448"/>
        <end position="1519"/>
    </location>
</feature>
<evidence type="ECO:0000256" key="9">
    <source>
        <dbReference type="ARBA" id="ARBA00051722"/>
    </source>
</evidence>
<sequence>MRWMWHLMCLFCIYFYTKVAYGCSYTNLELSSWFMNVSSNDENYHVNVEERNSSTRYLCLSGKSTDLKISISIKNPSFLHSARFLFDSYKVNNIFYSYDNEIWFPLITSLTTGEPMFINLFASNFVFKLKRNNTSFGMICSNISFTICANNHAPYFELLKDTNDDAFSVIATLQPGANIVCLLHGISVPFQVLEITSNLTGFKEYQKLQFDVLQNKFCRLCNGGSFLIQCSAIYPKNITTDIVSIPISANILNKKVSGAENVTAVHVVNDSNSILVSWKYSLFCPENYTQVKIYLTLEDQLTIKTVPANETYLLIDNLSSSSEYFIEVQLLTDHCESEKSSILKMTTMPGVPSPPIDLFIVFTGSVLQLSWDAPIYNNNKIFYNVTLIGYKPFDSLYHSMRWFITQSTSLQNVSVSPENIYNVTVVAFNHRYTSSPLFGIAASIDFKRLCGPAPIQPTVSEITPNSVTINIKAVDNSNCSISYYQIIVSENIYSPSNNESFGSYDVAKATGQMQYISKQIELFQEQCHVTIGDNSNNTYWSAPLKPSSSYLIFVRFISIWTDFILFSPLSKSISFLTEKELNLNLSVKSVAPGSLLLHIMKPSNVFFYQVIVSLDELSLCSDLYASYQVSTLMNSRCYMAHNRSLGFNDSLIFVGSEITLNGYFDRSLSDNVTYYIYFRYAVYENLLTRYSNFQFVVKESLAKKTKIKMFVDDITSYGLVLRLSASNFNSGYIQILGVKLKYNDSFTNSLYYLLPVTYEEAIKNDYQIPFLAGEFSTNDLQSEVKFLFGFSPQLLRIRRSNNYFSEPLERNRFYSIFATTQLPNGVFEVVMPASKPFKFGEVNPNDLSYLNLFDVLPTLSSATLLYDNSTSSTPTTTTSDISSGAKAAIISASVGVVILGFLIWILYKIRKYRKYNSQNSKQRNPNNSGLGNSSIAEGTNTLTLGKPNMTFETEHSDFCNESFVLHYEVDKKFPPVLITNFKNYVESSKLNKMLNKQFEQLSDASYFVCSHGKDAANSHKNRYEKCLPTDRSRFILKDDRTDGSSDYINASIVSSYIKNNGYIATQAPLPATIKDFWNMLWQSKSATIVMLCKRIENGVANAQLYWPNLNQEEKYGKIHVRNNSYDKLNGYVIHTFEVQKKPEIPRKVKLFHFIEWPDMSVPKCIDHLLTFREDIHKWADKFIEPLIVHCSAGVGRSGTFITIDALLENLGSSLTIDVFNFVNYLRSCRPQSVETLEQYEFIHDVILYYIDKYSFIVSKENVHKTYQSLKKVDPATGENGFTKYFKLLNRQLDLPITVANKPVHALKNRYSDKLPLDEYRVQLLIAGLTLDETYINATNVNDWIISTQSPLESTIKDFWFMILCKSVKTILMLNELKENDNIYIKYYPNKQKSFDYGTFTIELKSKTILNQCLIRRCFTIKTVDDEIFIVNHYQVKFFKPSINDYNRVGIINALKLMNYQEGESIVVHCDDGFGRTGSIIAVIQIIYEISKHGECNIMKMLNALLSRSPFYLEKECHYKFIYTVLDEFYAPNEEVAS</sequence>
<dbReference type="PANTHER" id="PTHR19134">
    <property type="entry name" value="RECEPTOR-TYPE TYROSINE-PROTEIN PHOSPHATASE"/>
    <property type="match status" value="1"/>
</dbReference>
<dbReference type="Pfam" id="PF00041">
    <property type="entry name" value="fn3"/>
    <property type="match status" value="1"/>
</dbReference>
<dbReference type="Gene3D" id="2.60.40.10">
    <property type="entry name" value="Immunoglobulins"/>
    <property type="match status" value="2"/>
</dbReference>
<keyword evidence="14" id="KW-1185">Reference proteome</keyword>
<evidence type="ECO:0000256" key="3">
    <source>
        <dbReference type="ARBA" id="ARBA00022729"/>
    </source>
</evidence>
<dbReference type="SMART" id="SM00060">
    <property type="entry name" value="FN3"/>
    <property type="match status" value="3"/>
</dbReference>
<reference evidence="15" key="1">
    <citation type="submission" date="2025-08" db="UniProtKB">
        <authorList>
            <consortium name="RefSeq"/>
        </authorList>
    </citation>
    <scope>IDENTIFICATION</scope>
</reference>
<evidence type="ECO:0000256" key="6">
    <source>
        <dbReference type="ARBA" id="ARBA00022989"/>
    </source>
</evidence>
<dbReference type="PROSITE" id="PS00383">
    <property type="entry name" value="TYR_PHOSPHATASE_1"/>
    <property type="match status" value="2"/>
</dbReference>
<evidence type="ECO:0000259" key="11">
    <source>
        <dbReference type="PROSITE" id="PS50055"/>
    </source>
</evidence>
<dbReference type="InterPro" id="IPR050348">
    <property type="entry name" value="Protein-Tyr_Phosphatase"/>
</dbReference>
<dbReference type="InterPro" id="IPR029021">
    <property type="entry name" value="Prot-tyrosine_phosphatase-like"/>
</dbReference>
<dbReference type="CDD" id="cd00047">
    <property type="entry name" value="PTPc"/>
    <property type="match status" value="2"/>
</dbReference>
<dbReference type="Gene3D" id="3.90.190.10">
    <property type="entry name" value="Protein tyrosine phosphatase superfamily"/>
    <property type="match status" value="2"/>
</dbReference>
<keyword evidence="8" id="KW-0325">Glycoprotein</keyword>
<dbReference type="SMART" id="SM00404">
    <property type="entry name" value="PTPc_motif"/>
    <property type="match status" value="2"/>
</dbReference>
<feature type="domain" description="Tyrosine-protein phosphatase" evidence="11">
    <location>
        <begin position="994"/>
        <end position="1249"/>
    </location>
</feature>
<dbReference type="SUPFAM" id="SSF49265">
    <property type="entry name" value="Fibronectin type III"/>
    <property type="match status" value="2"/>
</dbReference>
<dbReference type="RefSeq" id="XP_065667437.1">
    <property type="nucleotide sequence ID" value="XM_065811365.1"/>
</dbReference>
<dbReference type="InterPro" id="IPR000387">
    <property type="entry name" value="Tyr_Pase_dom"/>
</dbReference>